<dbReference type="InterPro" id="IPR045086">
    <property type="entry name" value="OBG_GTPase"/>
</dbReference>
<feature type="domain" description="OBG-type G" evidence="10">
    <location>
        <begin position="159"/>
        <end position="327"/>
    </location>
</feature>
<dbReference type="GO" id="GO:0005737">
    <property type="term" value="C:cytoplasm"/>
    <property type="evidence" value="ECO:0007669"/>
    <property type="project" value="UniProtKB-SubCell"/>
</dbReference>
<dbReference type="GO" id="GO:0042254">
    <property type="term" value="P:ribosome biogenesis"/>
    <property type="evidence" value="ECO:0007669"/>
    <property type="project" value="UniProtKB-UniRule"/>
</dbReference>
<evidence type="ECO:0000256" key="6">
    <source>
        <dbReference type="ARBA" id="ARBA00022842"/>
    </source>
</evidence>
<feature type="binding site" evidence="8">
    <location>
        <position position="192"/>
    </location>
    <ligand>
        <name>Mg(2+)</name>
        <dbReference type="ChEBI" id="CHEBI:18420"/>
    </ligand>
</feature>
<dbReference type="AlphaFoldDB" id="A0A517U6C0"/>
<dbReference type="OrthoDB" id="9807318at2"/>
<dbReference type="Proteomes" id="UP000317909">
    <property type="component" value="Chromosome"/>
</dbReference>
<comment type="subunit">
    <text evidence="8">Monomer.</text>
</comment>
<dbReference type="GO" id="GO:0005525">
    <property type="term" value="F:GTP binding"/>
    <property type="evidence" value="ECO:0007669"/>
    <property type="project" value="UniProtKB-UniRule"/>
</dbReference>
<dbReference type="PRINTS" id="PR00326">
    <property type="entry name" value="GTP1OBG"/>
</dbReference>
<feature type="binding site" evidence="8">
    <location>
        <begin position="282"/>
        <end position="285"/>
    </location>
    <ligand>
        <name>GTP</name>
        <dbReference type="ChEBI" id="CHEBI:37565"/>
    </ligand>
</feature>
<feature type="region of interest" description="Disordered" evidence="9">
    <location>
        <begin position="118"/>
        <end position="142"/>
    </location>
</feature>
<evidence type="ECO:0000256" key="2">
    <source>
        <dbReference type="ARBA" id="ARBA00022490"/>
    </source>
</evidence>
<dbReference type="CDD" id="cd01898">
    <property type="entry name" value="Obg"/>
    <property type="match status" value="1"/>
</dbReference>
<dbReference type="GO" id="GO:0043022">
    <property type="term" value="F:ribosome binding"/>
    <property type="evidence" value="ECO:0007669"/>
    <property type="project" value="UniProtKB-ARBA"/>
</dbReference>
<evidence type="ECO:0000256" key="4">
    <source>
        <dbReference type="ARBA" id="ARBA00022741"/>
    </source>
</evidence>
<keyword evidence="7 8" id="KW-0342">GTP-binding</keyword>
<feature type="binding site" evidence="8">
    <location>
        <position position="172"/>
    </location>
    <ligand>
        <name>Mg(2+)</name>
        <dbReference type="ChEBI" id="CHEBI:18420"/>
    </ligand>
</feature>
<dbReference type="Pfam" id="PF01926">
    <property type="entry name" value="MMR_HSR1"/>
    <property type="match status" value="1"/>
</dbReference>
<dbReference type="InterPro" id="IPR027417">
    <property type="entry name" value="P-loop_NTPase"/>
</dbReference>
<dbReference type="PIRSF" id="PIRSF002401">
    <property type="entry name" value="GTP_bd_Obg/CgtA"/>
    <property type="match status" value="1"/>
</dbReference>
<feature type="binding site" evidence="8">
    <location>
        <begin position="308"/>
        <end position="310"/>
    </location>
    <ligand>
        <name>GTP</name>
        <dbReference type="ChEBI" id="CHEBI:37565"/>
    </ligand>
</feature>
<dbReference type="InterPro" id="IPR006074">
    <property type="entry name" value="GTP1-OBG_CS"/>
</dbReference>
<keyword evidence="3 8" id="KW-0479">Metal-binding</keyword>
<evidence type="ECO:0000256" key="1">
    <source>
        <dbReference type="ARBA" id="ARBA00007699"/>
    </source>
</evidence>
<gene>
    <name evidence="8 12" type="primary">obg</name>
    <name evidence="12" type="ORF">I41_54240</name>
</gene>
<dbReference type="InterPro" id="IPR006169">
    <property type="entry name" value="GTP1_OBG_dom"/>
</dbReference>
<comment type="similarity">
    <text evidence="1 8">Belongs to the TRAFAC class OBG-HflX-like GTPase superfamily. OBG GTPase family.</text>
</comment>
<evidence type="ECO:0000259" key="11">
    <source>
        <dbReference type="PROSITE" id="PS51883"/>
    </source>
</evidence>
<keyword evidence="5 8" id="KW-0378">Hydrolase</keyword>
<feature type="binding site" evidence="8">
    <location>
        <begin position="190"/>
        <end position="194"/>
    </location>
    <ligand>
        <name>GTP</name>
        <dbReference type="ChEBI" id="CHEBI:37565"/>
    </ligand>
</feature>
<keyword evidence="2 8" id="KW-0963">Cytoplasm</keyword>
<dbReference type="Gene3D" id="2.70.210.12">
    <property type="entry name" value="GTP1/OBG domain"/>
    <property type="match status" value="1"/>
</dbReference>
<dbReference type="GO" id="GO:0003924">
    <property type="term" value="F:GTPase activity"/>
    <property type="evidence" value="ECO:0007669"/>
    <property type="project" value="UniProtKB-UniRule"/>
</dbReference>
<evidence type="ECO:0000259" key="10">
    <source>
        <dbReference type="PROSITE" id="PS51710"/>
    </source>
</evidence>
<dbReference type="InterPro" id="IPR006073">
    <property type="entry name" value="GTP-bd"/>
</dbReference>
<accession>A0A517U6C0</accession>
<dbReference type="RefSeq" id="WP_145435943.1">
    <property type="nucleotide sequence ID" value="NZ_CP036339.1"/>
</dbReference>
<feature type="binding site" evidence="8">
    <location>
        <begin position="212"/>
        <end position="215"/>
    </location>
    <ligand>
        <name>GTP</name>
        <dbReference type="ChEBI" id="CHEBI:37565"/>
    </ligand>
</feature>
<sequence length="354" mass="37907">MFVDRVTVDVEAGRGGDGCMSFRREKYVPRGGPDGGDGGDGGSVIVIAEPGVDSLAELVHRKHWRAKSGAHGQGSKCHGRKAEDLIIRVPPGTVLIDAEGGFVLKDLSEPGAQVYAARGGAGGRGNTRFKSATNQAPREHTAGGIGEKRRITFELKVIADVGLLGKPNAGKSTLLSRVSRARPEIADYPFTTKIPNLGIVQIDMDRTMVIADIPGLIEGAHAGAGLGHEFLRHVERTRVLIHLVEPSPMDGTDPIENYRTIRAELQQYDVDLADRPELIAVSKGELPGAEEVREKLAAETGREVFLFSSVTGEGLNSLMQRTYAVLSEARAAERERQAELARPRVGGALEGESV</sequence>
<dbReference type="EC" id="3.6.5.-" evidence="8"/>
<dbReference type="SUPFAM" id="SSF82051">
    <property type="entry name" value="Obg GTP-binding protein N-terminal domain"/>
    <property type="match status" value="1"/>
</dbReference>
<dbReference type="KEGG" id="llh:I41_54240"/>
<dbReference type="InterPro" id="IPR031167">
    <property type="entry name" value="G_OBG"/>
</dbReference>
<dbReference type="PROSITE" id="PS00905">
    <property type="entry name" value="GTP1_OBG"/>
    <property type="match status" value="1"/>
</dbReference>
<comment type="cofactor">
    <cofactor evidence="8">
        <name>Mg(2+)</name>
        <dbReference type="ChEBI" id="CHEBI:18420"/>
    </cofactor>
</comment>
<reference evidence="12 13" key="1">
    <citation type="submission" date="2019-02" db="EMBL/GenBank/DDBJ databases">
        <title>Deep-cultivation of Planctomycetes and their phenomic and genomic characterization uncovers novel biology.</title>
        <authorList>
            <person name="Wiegand S."/>
            <person name="Jogler M."/>
            <person name="Boedeker C."/>
            <person name="Pinto D."/>
            <person name="Vollmers J."/>
            <person name="Rivas-Marin E."/>
            <person name="Kohn T."/>
            <person name="Peeters S.H."/>
            <person name="Heuer A."/>
            <person name="Rast P."/>
            <person name="Oberbeckmann S."/>
            <person name="Bunk B."/>
            <person name="Jeske O."/>
            <person name="Meyerdierks A."/>
            <person name="Storesund J.E."/>
            <person name="Kallscheuer N."/>
            <person name="Luecker S."/>
            <person name="Lage O.M."/>
            <person name="Pohl T."/>
            <person name="Merkel B.J."/>
            <person name="Hornburger P."/>
            <person name="Mueller R.-W."/>
            <person name="Bruemmer F."/>
            <person name="Labrenz M."/>
            <person name="Spormann A.M."/>
            <person name="Op den Camp H."/>
            <person name="Overmann J."/>
            <person name="Amann R."/>
            <person name="Jetten M.S.M."/>
            <person name="Mascher T."/>
            <person name="Medema M.H."/>
            <person name="Devos D.P."/>
            <person name="Kaster A.-K."/>
            <person name="Ovreas L."/>
            <person name="Rohde M."/>
            <person name="Galperin M.Y."/>
            <person name="Jogler C."/>
        </authorList>
    </citation>
    <scope>NUCLEOTIDE SEQUENCE [LARGE SCALE GENOMIC DNA]</scope>
    <source>
        <strain evidence="12 13">I41</strain>
    </source>
</reference>
<evidence type="ECO:0000256" key="7">
    <source>
        <dbReference type="ARBA" id="ARBA00023134"/>
    </source>
</evidence>
<evidence type="ECO:0000256" key="9">
    <source>
        <dbReference type="SAM" id="MobiDB-lite"/>
    </source>
</evidence>
<dbReference type="InterPro" id="IPR036726">
    <property type="entry name" value="GTP1_OBG_dom_sf"/>
</dbReference>
<dbReference type="HAMAP" id="MF_01454">
    <property type="entry name" value="GTPase_Obg"/>
    <property type="match status" value="1"/>
</dbReference>
<comment type="function">
    <text evidence="8">An essential GTPase which binds GTP, GDP and possibly (p)ppGpp with moderate affinity, with high nucleotide exchange rates and a fairly low GTP hydrolysis rate. Plays a role in control of the cell cycle, stress response, ribosome biogenesis and in those bacteria that undergo differentiation, in morphogenesis control.</text>
</comment>
<feature type="domain" description="Obg" evidence="11">
    <location>
        <begin position="1"/>
        <end position="158"/>
    </location>
</feature>
<protein>
    <recommendedName>
        <fullName evidence="8">GTPase Obg</fullName>
        <ecNumber evidence="8">3.6.5.-</ecNumber>
    </recommendedName>
    <alternativeName>
        <fullName evidence="8">GTP-binding protein Obg</fullName>
    </alternativeName>
</protein>
<evidence type="ECO:0000313" key="12">
    <source>
        <dbReference type="EMBL" id="QDT76179.1"/>
    </source>
</evidence>
<evidence type="ECO:0000256" key="8">
    <source>
        <dbReference type="HAMAP-Rule" id="MF_01454"/>
    </source>
</evidence>
<dbReference type="Gene3D" id="3.40.50.300">
    <property type="entry name" value="P-loop containing nucleotide triphosphate hydrolases"/>
    <property type="match status" value="1"/>
</dbReference>
<dbReference type="NCBIfam" id="TIGR02729">
    <property type="entry name" value="Obg_CgtA"/>
    <property type="match status" value="1"/>
</dbReference>
<keyword evidence="13" id="KW-1185">Reference proteome</keyword>
<dbReference type="PROSITE" id="PS51883">
    <property type="entry name" value="OBG"/>
    <property type="match status" value="1"/>
</dbReference>
<dbReference type="EMBL" id="CP036339">
    <property type="protein sequence ID" value="QDT76179.1"/>
    <property type="molecule type" value="Genomic_DNA"/>
</dbReference>
<comment type="subcellular location">
    <subcellularLocation>
        <location evidence="8">Cytoplasm</location>
    </subcellularLocation>
</comment>
<dbReference type="InterPro" id="IPR014100">
    <property type="entry name" value="GTP-bd_Obg/CgtA"/>
</dbReference>
<proteinExistence type="inferred from homology"/>
<dbReference type="NCBIfam" id="NF008955">
    <property type="entry name" value="PRK12297.1"/>
    <property type="match status" value="1"/>
</dbReference>
<keyword evidence="6 8" id="KW-0460">Magnesium</keyword>
<evidence type="ECO:0000313" key="13">
    <source>
        <dbReference type="Proteomes" id="UP000317909"/>
    </source>
</evidence>
<dbReference type="GO" id="GO:0000287">
    <property type="term" value="F:magnesium ion binding"/>
    <property type="evidence" value="ECO:0007669"/>
    <property type="project" value="InterPro"/>
</dbReference>
<dbReference type="Pfam" id="PF01018">
    <property type="entry name" value="GTP1_OBG"/>
    <property type="match status" value="1"/>
</dbReference>
<evidence type="ECO:0000256" key="5">
    <source>
        <dbReference type="ARBA" id="ARBA00022801"/>
    </source>
</evidence>
<evidence type="ECO:0000256" key="3">
    <source>
        <dbReference type="ARBA" id="ARBA00022723"/>
    </source>
</evidence>
<dbReference type="SUPFAM" id="SSF52540">
    <property type="entry name" value="P-loop containing nucleoside triphosphate hydrolases"/>
    <property type="match status" value="1"/>
</dbReference>
<organism evidence="12 13">
    <name type="scientific">Lacipirellula limnantheis</name>
    <dbReference type="NCBI Taxonomy" id="2528024"/>
    <lineage>
        <taxon>Bacteria</taxon>
        <taxon>Pseudomonadati</taxon>
        <taxon>Planctomycetota</taxon>
        <taxon>Planctomycetia</taxon>
        <taxon>Pirellulales</taxon>
        <taxon>Lacipirellulaceae</taxon>
        <taxon>Lacipirellula</taxon>
    </lineage>
</organism>
<name>A0A517U6C0_9BACT</name>
<feature type="binding site" evidence="8">
    <location>
        <begin position="165"/>
        <end position="172"/>
    </location>
    <ligand>
        <name>GTP</name>
        <dbReference type="ChEBI" id="CHEBI:37565"/>
    </ligand>
</feature>
<keyword evidence="4 8" id="KW-0547">Nucleotide-binding</keyword>
<dbReference type="PANTHER" id="PTHR11702">
    <property type="entry name" value="DEVELOPMENTALLY REGULATED GTP-BINDING PROTEIN-RELATED"/>
    <property type="match status" value="1"/>
</dbReference>
<dbReference type="NCBIfam" id="NF008956">
    <property type="entry name" value="PRK12299.1"/>
    <property type="match status" value="1"/>
</dbReference>
<dbReference type="PANTHER" id="PTHR11702:SF31">
    <property type="entry name" value="MITOCHONDRIAL RIBOSOME-ASSOCIATED GTPASE 2"/>
    <property type="match status" value="1"/>
</dbReference>
<dbReference type="FunFam" id="2.70.210.12:FF:000001">
    <property type="entry name" value="GTPase Obg"/>
    <property type="match status" value="1"/>
</dbReference>
<dbReference type="PROSITE" id="PS51710">
    <property type="entry name" value="G_OBG"/>
    <property type="match status" value="1"/>
</dbReference>